<organism evidence="1 2">
    <name type="scientific">Christiangramia antarctica</name>
    <dbReference type="NCBI Taxonomy" id="2058158"/>
    <lineage>
        <taxon>Bacteria</taxon>
        <taxon>Pseudomonadati</taxon>
        <taxon>Bacteroidota</taxon>
        <taxon>Flavobacteriia</taxon>
        <taxon>Flavobacteriales</taxon>
        <taxon>Flavobacteriaceae</taxon>
        <taxon>Christiangramia</taxon>
    </lineage>
</organism>
<sequence length="360" mass="42515">MPKIERIFYKNEISLPDSFFSIPAEIYCGLEFCPEETKREVLHLFQLKNKDHDIIIYTNHHNIRLVGIFPKNGNIAYFGYWETKDNLSLNSRAFELLEADSKKFGKSSINGPMHFNTFHRYRLRLGEMPSWKMFDREPVNPKYYPGLLENLGYTISLSYESRRIPAREIRKIYRDKQRFVKEIQDLPFKIIPLNPENWQNHQEEIFELVQAIFNQNPGYKDISLAEFKLLYNQQFAEKLCPYTASLFEDTISKKLVALTFCHPNYKSLEGEINGAPSFKKDYPKLKNPTMLAKSSGVHPDYRKMNLMNFSGAYAMLSFRELYEDTIFCLMKTDNYSRHFTDGIECEKAYYALYEKQIKIS</sequence>
<reference evidence="2" key="1">
    <citation type="journal article" date="2019" name="Int. J. Syst. Evol. Microbiol.">
        <title>The Global Catalogue of Microorganisms (GCM) 10K type strain sequencing project: providing services to taxonomists for standard genome sequencing and annotation.</title>
        <authorList>
            <consortium name="The Broad Institute Genomics Platform"/>
            <consortium name="The Broad Institute Genome Sequencing Center for Infectious Disease"/>
            <person name="Wu L."/>
            <person name="Ma J."/>
        </authorList>
    </citation>
    <scope>NUCLEOTIDE SEQUENCE [LARGE SCALE GENOMIC DNA]</scope>
    <source>
        <strain evidence="2">KCTC 52925</strain>
    </source>
</reference>
<dbReference type="RefSeq" id="WP_251740684.1">
    <property type="nucleotide sequence ID" value="NZ_JBHUOJ010000033.1"/>
</dbReference>
<protein>
    <submittedName>
        <fullName evidence="1">Uncharacterized protein</fullName>
    </submittedName>
</protein>
<dbReference type="EMBL" id="JBHUOJ010000033">
    <property type="protein sequence ID" value="MFD2834754.1"/>
    <property type="molecule type" value="Genomic_DNA"/>
</dbReference>
<keyword evidence="2" id="KW-1185">Reference proteome</keyword>
<name>A0ABW5X8T8_9FLAO</name>
<accession>A0ABW5X8T8</accession>
<evidence type="ECO:0000313" key="2">
    <source>
        <dbReference type="Proteomes" id="UP001597438"/>
    </source>
</evidence>
<proteinExistence type="predicted"/>
<dbReference type="Proteomes" id="UP001597438">
    <property type="component" value="Unassembled WGS sequence"/>
</dbReference>
<gene>
    <name evidence="1" type="ORF">ACFSYS_15790</name>
</gene>
<evidence type="ECO:0000313" key="1">
    <source>
        <dbReference type="EMBL" id="MFD2834754.1"/>
    </source>
</evidence>
<comment type="caution">
    <text evidence="1">The sequence shown here is derived from an EMBL/GenBank/DDBJ whole genome shotgun (WGS) entry which is preliminary data.</text>
</comment>